<evidence type="ECO:0000256" key="1">
    <source>
        <dbReference type="SAM" id="SignalP"/>
    </source>
</evidence>
<keyword evidence="1" id="KW-0732">Signal</keyword>
<dbReference type="HOGENOM" id="CLU_143985_1_0_9"/>
<dbReference type="PROSITE" id="PS51257">
    <property type="entry name" value="PROKAR_LIPOPROTEIN"/>
    <property type="match status" value="1"/>
</dbReference>
<dbReference type="Proteomes" id="UP000001401">
    <property type="component" value="Chromosome"/>
</dbReference>
<dbReference type="Gene3D" id="2.60.40.420">
    <property type="entry name" value="Cupredoxins - blue copper proteins"/>
    <property type="match status" value="1"/>
</dbReference>
<dbReference type="KEGG" id="bco:Bcell_2049"/>
<protein>
    <submittedName>
        <fullName evidence="2">Cytochrome c oxidase subunit II</fullName>
    </submittedName>
</protein>
<dbReference type="AlphaFoldDB" id="E6U0Z9"/>
<evidence type="ECO:0000313" key="3">
    <source>
        <dbReference type="Proteomes" id="UP000001401"/>
    </source>
</evidence>
<name>E6U0Z9_EVAC2</name>
<proteinExistence type="predicted"/>
<dbReference type="InterPro" id="IPR008972">
    <property type="entry name" value="Cupredoxin"/>
</dbReference>
<dbReference type="RefSeq" id="WP_013488647.1">
    <property type="nucleotide sequence ID" value="NC_014829.1"/>
</dbReference>
<keyword evidence="3" id="KW-1185">Reference proteome</keyword>
<gene>
    <name evidence="2" type="ordered locus">Bcell_2049</name>
</gene>
<feature type="chain" id="PRO_5039636321" evidence="1">
    <location>
        <begin position="19"/>
        <end position="117"/>
    </location>
</feature>
<sequence length="117" mass="12399">MKKLLFMFMITTIIVLLGACGNNGGEEVEVSEDAFEVTITSTNWDFDEDTYTVPEGEVLINHVNGEGHHGIEIVGTGVTINGNGSAGAILEAGEYEIICSIPCGAGHRDMVATLVVQ</sequence>
<reference evidence="2" key="1">
    <citation type="submission" date="2010-12" db="EMBL/GenBank/DDBJ databases">
        <title>Complete sequence of Bacillus cellulosilyticus DSM 2522.</title>
        <authorList>
            <consortium name="US DOE Joint Genome Institute"/>
            <person name="Lucas S."/>
            <person name="Copeland A."/>
            <person name="Lapidus A."/>
            <person name="Cheng J.-F."/>
            <person name="Bruce D."/>
            <person name="Goodwin L."/>
            <person name="Pitluck S."/>
            <person name="Chertkov O."/>
            <person name="Detter J.C."/>
            <person name="Han C."/>
            <person name="Tapia R."/>
            <person name="Land M."/>
            <person name="Hauser L."/>
            <person name="Jeffries C."/>
            <person name="Kyrpides N."/>
            <person name="Ivanova N."/>
            <person name="Mikhailova N."/>
            <person name="Brumm P."/>
            <person name="Mead D."/>
            <person name="Woyke T."/>
        </authorList>
    </citation>
    <scope>NUCLEOTIDE SEQUENCE [LARGE SCALE GENOMIC DNA]</scope>
    <source>
        <strain evidence="2">DSM 2522</strain>
    </source>
</reference>
<organism evidence="2 3">
    <name type="scientific">Evansella cellulosilytica (strain ATCC 21833 / DSM 2522 / FERM P-1141 / JCM 9156 / N-4)</name>
    <name type="common">Bacillus cellulosilyticus</name>
    <dbReference type="NCBI Taxonomy" id="649639"/>
    <lineage>
        <taxon>Bacteria</taxon>
        <taxon>Bacillati</taxon>
        <taxon>Bacillota</taxon>
        <taxon>Bacilli</taxon>
        <taxon>Bacillales</taxon>
        <taxon>Bacillaceae</taxon>
        <taxon>Evansella</taxon>
    </lineage>
</organism>
<feature type="signal peptide" evidence="1">
    <location>
        <begin position="1"/>
        <end position="18"/>
    </location>
</feature>
<dbReference type="eggNOG" id="COG3794">
    <property type="taxonomic scope" value="Bacteria"/>
</dbReference>
<dbReference type="SUPFAM" id="SSF49503">
    <property type="entry name" value="Cupredoxins"/>
    <property type="match status" value="1"/>
</dbReference>
<dbReference type="OrthoDB" id="279535at2"/>
<accession>E6U0Z9</accession>
<evidence type="ECO:0000313" key="2">
    <source>
        <dbReference type="EMBL" id="ADU30311.1"/>
    </source>
</evidence>
<dbReference type="STRING" id="649639.Bcell_2049"/>
<dbReference type="EMBL" id="CP002394">
    <property type="protein sequence ID" value="ADU30311.1"/>
    <property type="molecule type" value="Genomic_DNA"/>
</dbReference>